<accession>A0A0V0GS61</accession>
<name>A0A0V0GS61_SOLCH</name>
<dbReference type="EMBL" id="GEDG01033019">
    <property type="protein sequence ID" value="JAP10489.1"/>
    <property type="molecule type" value="Transcribed_RNA"/>
</dbReference>
<proteinExistence type="predicted"/>
<reference evidence="1" key="1">
    <citation type="submission" date="2015-12" db="EMBL/GenBank/DDBJ databases">
        <title>Gene expression during late stages of embryo sac development: a critical building block for successful pollen-pistil interactions.</title>
        <authorList>
            <person name="Liu Y."/>
            <person name="Joly V."/>
            <person name="Sabar M."/>
            <person name="Matton D.P."/>
        </authorList>
    </citation>
    <scope>NUCLEOTIDE SEQUENCE</scope>
</reference>
<evidence type="ECO:0000313" key="1">
    <source>
        <dbReference type="EMBL" id="JAP10489.1"/>
    </source>
</evidence>
<dbReference type="AlphaFoldDB" id="A0A0V0GS61"/>
<sequence length="130" mass="14869">MMKGQWRCVDEEQALWKKVIQFKYGQDSHWGTNLVTTTDGVSAWRSIAALWPTFSNNSCYKIGNGTKSLLRDVWNGQETLMSTYPALFSLCSKAETTVADNWSRQGWKICFRKVEMVARMLQDVSSFIGI</sequence>
<protein>
    <submittedName>
        <fullName evidence="1">Putative ovule protein</fullName>
    </submittedName>
</protein>
<organism evidence="1">
    <name type="scientific">Solanum chacoense</name>
    <name type="common">Chaco potato</name>
    <dbReference type="NCBI Taxonomy" id="4108"/>
    <lineage>
        <taxon>Eukaryota</taxon>
        <taxon>Viridiplantae</taxon>
        <taxon>Streptophyta</taxon>
        <taxon>Embryophyta</taxon>
        <taxon>Tracheophyta</taxon>
        <taxon>Spermatophyta</taxon>
        <taxon>Magnoliopsida</taxon>
        <taxon>eudicotyledons</taxon>
        <taxon>Gunneridae</taxon>
        <taxon>Pentapetalae</taxon>
        <taxon>asterids</taxon>
        <taxon>lamiids</taxon>
        <taxon>Solanales</taxon>
        <taxon>Solanaceae</taxon>
        <taxon>Solanoideae</taxon>
        <taxon>Solaneae</taxon>
        <taxon>Solanum</taxon>
    </lineage>
</organism>